<reference evidence="4" key="1">
    <citation type="submission" date="2022-07" db="EMBL/GenBank/DDBJ databases">
        <authorList>
            <person name="Trinca V."/>
            <person name="Uliana J.V.C."/>
            <person name="Torres T.T."/>
            <person name="Ward R.J."/>
            <person name="Monesi N."/>
        </authorList>
    </citation>
    <scope>NUCLEOTIDE SEQUENCE</scope>
    <source>
        <strain evidence="4">HSMRA1968</strain>
        <tissue evidence="4">Whole embryos</tissue>
    </source>
</reference>
<feature type="region of interest" description="Disordered" evidence="2">
    <location>
        <begin position="1335"/>
        <end position="1354"/>
    </location>
</feature>
<dbReference type="EMBL" id="WJQU01000001">
    <property type="protein sequence ID" value="KAJ6648909.1"/>
    <property type="molecule type" value="Genomic_DNA"/>
</dbReference>
<feature type="region of interest" description="Disordered" evidence="2">
    <location>
        <begin position="1054"/>
        <end position="1102"/>
    </location>
</feature>
<evidence type="ECO:0000259" key="3">
    <source>
        <dbReference type="Pfam" id="PF12090"/>
    </source>
</evidence>
<comment type="caution">
    <text evidence="4">The sequence shown here is derived from an EMBL/GenBank/DDBJ whole genome shotgun (WGS) entry which is preliminary data.</text>
</comment>
<dbReference type="PANTHER" id="PTHR13526:SF8">
    <property type="entry name" value="TRANSCRIPTION FACTOR SPT20 HOMOLOG"/>
    <property type="match status" value="1"/>
</dbReference>
<comment type="similarity">
    <text evidence="1">Belongs to the SPT20 family.</text>
</comment>
<dbReference type="GO" id="GO:0003712">
    <property type="term" value="F:transcription coregulator activity"/>
    <property type="evidence" value="ECO:0007669"/>
    <property type="project" value="InterPro"/>
</dbReference>
<keyword evidence="5" id="KW-1185">Reference proteome</keyword>
<proteinExistence type="inferred from homology"/>
<name>A0A9Q0S842_9DIPT</name>
<evidence type="ECO:0000313" key="5">
    <source>
        <dbReference type="Proteomes" id="UP001151699"/>
    </source>
</evidence>
<feature type="compositionally biased region" description="Polar residues" evidence="2">
    <location>
        <begin position="213"/>
        <end position="224"/>
    </location>
</feature>
<evidence type="ECO:0000256" key="2">
    <source>
        <dbReference type="SAM" id="MobiDB-lite"/>
    </source>
</evidence>
<dbReference type="PANTHER" id="PTHR13526">
    <property type="entry name" value="TRANSCRIPTION FACTOR SPT20 HOMOLOG"/>
    <property type="match status" value="1"/>
</dbReference>
<dbReference type="OrthoDB" id="1932706at2759"/>
<feature type="region of interest" description="Disordered" evidence="2">
    <location>
        <begin position="402"/>
        <end position="425"/>
    </location>
</feature>
<feature type="region of interest" description="Disordered" evidence="2">
    <location>
        <begin position="67"/>
        <end position="129"/>
    </location>
</feature>
<feature type="compositionally biased region" description="Low complexity" evidence="2">
    <location>
        <begin position="736"/>
        <end position="759"/>
    </location>
</feature>
<dbReference type="Proteomes" id="UP001151699">
    <property type="component" value="Chromosome A"/>
</dbReference>
<protein>
    <submittedName>
        <fullName evidence="4">Transcription factor SPT20 like</fullName>
    </submittedName>
</protein>
<dbReference type="InterPro" id="IPR046468">
    <property type="entry name" value="Spt20-like_SEP"/>
</dbReference>
<dbReference type="GO" id="GO:0000124">
    <property type="term" value="C:SAGA complex"/>
    <property type="evidence" value="ECO:0007669"/>
    <property type="project" value="InterPro"/>
</dbReference>
<feature type="region of interest" description="Disordered" evidence="2">
    <location>
        <begin position="202"/>
        <end position="229"/>
    </location>
</feature>
<feature type="compositionally biased region" description="Low complexity" evidence="2">
    <location>
        <begin position="995"/>
        <end position="1011"/>
    </location>
</feature>
<dbReference type="Pfam" id="PF12090">
    <property type="entry name" value="Spt20_SEP"/>
    <property type="match status" value="1"/>
</dbReference>
<feature type="compositionally biased region" description="Low complexity" evidence="2">
    <location>
        <begin position="1067"/>
        <end position="1091"/>
    </location>
</feature>
<dbReference type="GO" id="GO:0006357">
    <property type="term" value="P:regulation of transcription by RNA polymerase II"/>
    <property type="evidence" value="ECO:0007669"/>
    <property type="project" value="TreeGrafter"/>
</dbReference>
<feature type="compositionally biased region" description="Low complexity" evidence="2">
    <location>
        <begin position="103"/>
        <end position="123"/>
    </location>
</feature>
<evidence type="ECO:0000256" key="1">
    <source>
        <dbReference type="ARBA" id="ARBA00009112"/>
    </source>
</evidence>
<feature type="domain" description="Spt20-like SEP" evidence="3">
    <location>
        <begin position="177"/>
        <end position="359"/>
    </location>
</feature>
<feature type="region of interest" description="Disordered" evidence="2">
    <location>
        <begin position="735"/>
        <end position="761"/>
    </location>
</feature>
<organism evidence="4 5">
    <name type="scientific">Pseudolycoriella hygida</name>
    <dbReference type="NCBI Taxonomy" id="35572"/>
    <lineage>
        <taxon>Eukaryota</taxon>
        <taxon>Metazoa</taxon>
        <taxon>Ecdysozoa</taxon>
        <taxon>Arthropoda</taxon>
        <taxon>Hexapoda</taxon>
        <taxon>Insecta</taxon>
        <taxon>Pterygota</taxon>
        <taxon>Neoptera</taxon>
        <taxon>Endopterygota</taxon>
        <taxon>Diptera</taxon>
        <taxon>Nematocera</taxon>
        <taxon>Sciaroidea</taxon>
        <taxon>Sciaridae</taxon>
        <taxon>Pseudolycoriella</taxon>
    </lineage>
</organism>
<feature type="compositionally biased region" description="Polar residues" evidence="2">
    <location>
        <begin position="81"/>
        <end position="97"/>
    </location>
</feature>
<evidence type="ECO:0000313" key="4">
    <source>
        <dbReference type="EMBL" id="KAJ6648909.1"/>
    </source>
</evidence>
<sequence length="1354" mass="147372">MQSLESSRQEADFMVNEALNKLRRTTGDSSSLLIDHNDYTSVESTSFITNPSRSPPVTLVAPLKHSTVSNQSGCEKRPASDSHNLSSIQSYTSGSNPSKRSKLSASTSFSTASTSKSSSTSSTENNKDAPFFDIHDKLRELYGLLYCNDEQNRRTETRVKLRSRSQALQLLVARENLNTVILNLYPGNKGYSLAFRQGSNGKSLEQHGDNSHGLGTSRNTTKLQSGAADDSTENLLETTRWPYEVDSLLECIDNETLPMLFIDLLESREPSVFYSGCVIVEVRDFRQTFQMSACCDTYFVLLKPTNQTLLADVNFIASESDFSSEEKLALESQLVLATSGPLCLDPDPQIGRNAINSQHRRQMWNTSAIRRQMKKFSQVAINRKRKIDQFTHIHGLELHDHMTRTRQKQRVQAENADDPSKLPKRPIDIVKPIRAPNLEFPPLAVPSKVNLNAKAYERPKKKTDFRPLLVEEHILSTEREDRVCHTKISIYQRPINSEFVGELYVDRDYKEGENNGDACQFSLGTRMDADRYVKQFTDIFSEEGRKNVTLTYNVPGKVPIVTVLGQKRILNQQQHQQLQLPQTIPQQLLQQHQLQYQSQPLLASPSIPTAPSSSISSVNATNINTLPGNKIMPNNSANIIGISNVNQSQQQFLQSQPNQTHMQQIYNTCDINNSTIQMATQIQQHSQQPTHLNLANGSFVVVQQPSGNLTVANPQQSSQANTTIRNSSLAQSVPVLQSHLQSTNQQQSQQHDQTPSQQQLMQQKNPITTLHSTNPEITALVTSFMNSESQFQQQAAANSNAQKSSNNAAIISLLNSAPAAMTSSPVVNSTLTASNAVPTSVPSENLVNQKQSQTAMHHAITQSILAGNVRKMMPQKQQNRIHSTNLVSVGTNVINSPQINIGIQQQHQQMQQSSDQQNVRVTMSALASQLASPPALMSSANINTQNFNFAQSSIISNNNNNNNNNTVKQQVILSSSNARLLNQAQAIRRDSMTAPSPGSDSNTSNTSGTNVSYQMSNLNALLATSPNSTNVDGSAHSNQNASALLDRLTHQTIASQSPGPTAPQFMSPSPKTPTIQQQQIQVQSPTSMSPLSSPPPQQTTTINVQGFNLSSLQGAMSAFPGILENVQVQIPGQPFSLSLSGAAGTNTQPTSLLISVPVTSSTQSSSGQSVPSSSIGSSTQTVVLTNANAQSGTTGSMLSLPLAQLVGVKGLGQQTLRGASPMNTAGGSIQLLSTIQRPRTVPINAATFNAKHLAARGLGHSPRNFQISSMKLGSPLSVAPASHITTTANITANPLLMTSQQLHLKLHKPAQSQPYINMSPSQTTTSVVAPTGDISLTSPIQAKHRPSSTTDVNK</sequence>
<dbReference type="InterPro" id="IPR021950">
    <property type="entry name" value="Spt20"/>
</dbReference>
<accession>A0A9Q0S842</accession>
<feature type="region of interest" description="Disordered" evidence="2">
    <location>
        <begin position="989"/>
        <end position="1011"/>
    </location>
</feature>
<gene>
    <name evidence="4" type="primary">SUPT20H</name>
    <name evidence="4" type="ORF">Bhyg_04141</name>
</gene>